<dbReference type="InterPro" id="IPR029058">
    <property type="entry name" value="AB_hydrolase_fold"/>
</dbReference>
<dbReference type="Pfam" id="PF05057">
    <property type="entry name" value="DUF676"/>
    <property type="match status" value="1"/>
</dbReference>
<proteinExistence type="inferred from homology"/>
<feature type="region of interest" description="Disordered" evidence="2">
    <location>
        <begin position="481"/>
        <end position="522"/>
    </location>
</feature>
<dbReference type="InterPro" id="IPR007751">
    <property type="entry name" value="DUF676_lipase-like"/>
</dbReference>
<comment type="similarity">
    <text evidence="1">Belongs to the putative lipase ROG1 family.</text>
</comment>
<evidence type="ECO:0000256" key="2">
    <source>
        <dbReference type="SAM" id="MobiDB-lite"/>
    </source>
</evidence>
<evidence type="ECO:0000259" key="3">
    <source>
        <dbReference type="Pfam" id="PF05057"/>
    </source>
</evidence>
<dbReference type="PANTHER" id="PTHR11440">
    <property type="entry name" value="LECITHIN-CHOLESTEROL ACYLTRANSFERASE-RELATED"/>
    <property type="match status" value="1"/>
</dbReference>
<dbReference type="SUPFAM" id="SSF53474">
    <property type="entry name" value="alpha/beta-Hydrolases"/>
    <property type="match status" value="1"/>
</dbReference>
<evidence type="ECO:0000313" key="4">
    <source>
        <dbReference type="EMBL" id="WOO84154.1"/>
    </source>
</evidence>
<dbReference type="GeneID" id="87810847"/>
<dbReference type="Gene3D" id="3.40.50.1820">
    <property type="entry name" value="alpha/beta hydrolase"/>
    <property type="match status" value="1"/>
</dbReference>
<keyword evidence="5" id="KW-1185">Reference proteome</keyword>
<name>A0AAF0YFP9_9TREE</name>
<feature type="compositionally biased region" description="Basic and acidic residues" evidence="2">
    <location>
        <begin position="487"/>
        <end position="504"/>
    </location>
</feature>
<feature type="region of interest" description="Disordered" evidence="2">
    <location>
        <begin position="431"/>
        <end position="456"/>
    </location>
</feature>
<dbReference type="EMBL" id="CP086718">
    <property type="protein sequence ID" value="WOO84154.1"/>
    <property type="molecule type" value="Genomic_DNA"/>
</dbReference>
<sequence length="587" mass="63717">MPATLSPFRYIQVARYLLQWWLETAPGFEARRRAAQAKAAQLIYAPRLRRFAAAPAMHAALDEDEMGGGARQKVRTTSPRRSVAERLAPPPEAEIGLPPNTDPAEGPARPPQQPSLTPQDHTEIYRLMNDQRAFLPGAMQPPREIIVLCHGLYGFSTATPIPLFPSLKLHYWASVLDVLRDRMGAKVVVVGVKGTGSIQERAEQMHAFLKSYLPKGVGVNFVAHSMGGLDARHLISTIKPTEYKPLSLTTIATPHRGSPFMDWCAANIGVGTEHSGSGSPPQLPFSLDSPLLIRDSAGKAKAGGGQPDTLASFTSGLTNYLLKIFDSPAYSNLTTSYLRDVFNPSTPDDPNVKYMSVAGRLAKMSVLHPLWFPKLVLDSAAEKGFPAGETIPGQHYQGNDGLVSVASAKWGDFMGVVDGCHHWDLRGEGGLWPQGGSLRDAPTGRPDETKPGGWDWQGGVGGALGLRDGPNGAGEACATGEGVEVPTGRRDQQLDPAQHKRDLATARAMSPVSERPKRSNDSWDLAQVGQLIDWVGDLFPGDKKQDEKTHQMADATKEHAGKKIVREKFDLARFYGGLMLRLREEGL</sequence>
<dbReference type="AlphaFoldDB" id="A0AAF0YFP9"/>
<organism evidence="4 5">
    <name type="scientific">Vanrija pseudolonga</name>
    <dbReference type="NCBI Taxonomy" id="143232"/>
    <lineage>
        <taxon>Eukaryota</taxon>
        <taxon>Fungi</taxon>
        <taxon>Dikarya</taxon>
        <taxon>Basidiomycota</taxon>
        <taxon>Agaricomycotina</taxon>
        <taxon>Tremellomycetes</taxon>
        <taxon>Trichosporonales</taxon>
        <taxon>Trichosporonaceae</taxon>
        <taxon>Vanrija</taxon>
    </lineage>
</organism>
<dbReference type="RefSeq" id="XP_062630180.1">
    <property type="nucleotide sequence ID" value="XM_062774196.1"/>
</dbReference>
<evidence type="ECO:0000313" key="5">
    <source>
        <dbReference type="Proteomes" id="UP000827549"/>
    </source>
</evidence>
<gene>
    <name evidence="4" type="primary">TGL2_1</name>
    <name evidence="4" type="ORF">LOC62_05G007675</name>
</gene>
<dbReference type="Proteomes" id="UP000827549">
    <property type="component" value="Chromosome 5"/>
</dbReference>
<reference evidence="4" key="1">
    <citation type="submission" date="2023-10" db="EMBL/GenBank/DDBJ databases">
        <authorList>
            <person name="Noh H."/>
        </authorList>
    </citation>
    <scope>NUCLEOTIDE SEQUENCE</scope>
    <source>
        <strain evidence="4">DUCC4014</strain>
    </source>
</reference>
<feature type="domain" description="DUF676" evidence="3">
    <location>
        <begin position="218"/>
        <end position="264"/>
    </location>
</feature>
<feature type="region of interest" description="Disordered" evidence="2">
    <location>
        <begin position="63"/>
        <end position="118"/>
    </location>
</feature>
<protein>
    <submittedName>
        <fullName evidence="4">Lipase 2</fullName>
    </submittedName>
</protein>
<evidence type="ECO:0000256" key="1">
    <source>
        <dbReference type="ARBA" id="ARBA00007920"/>
    </source>
</evidence>
<accession>A0AAF0YFP9</accession>